<gene>
    <name evidence="2" type="ORF">A8135_06140</name>
</gene>
<proteinExistence type="predicted"/>
<feature type="compositionally biased region" description="Basic residues" evidence="1">
    <location>
        <begin position="220"/>
        <end position="232"/>
    </location>
</feature>
<feature type="compositionally biased region" description="Basic and acidic residues" evidence="1">
    <location>
        <begin position="209"/>
        <end position="218"/>
    </location>
</feature>
<feature type="region of interest" description="Disordered" evidence="1">
    <location>
        <begin position="209"/>
        <end position="257"/>
    </location>
</feature>
<protein>
    <recommendedName>
        <fullName evidence="4">BRO1 domain-containing protein</fullName>
    </recommendedName>
</protein>
<evidence type="ECO:0000256" key="1">
    <source>
        <dbReference type="SAM" id="MobiDB-lite"/>
    </source>
</evidence>
<dbReference type="Proteomes" id="UP000093336">
    <property type="component" value="Unassembled WGS sequence"/>
</dbReference>
<keyword evidence="3" id="KW-1185">Reference proteome</keyword>
<evidence type="ECO:0000313" key="3">
    <source>
        <dbReference type="Proteomes" id="UP000093336"/>
    </source>
</evidence>
<dbReference type="EMBL" id="LYOZ01000053">
    <property type="protein sequence ID" value="OCH96737.1"/>
    <property type="molecule type" value="Genomic_DNA"/>
</dbReference>
<comment type="caution">
    <text evidence="2">The sequence shown here is derived from an EMBL/GenBank/DDBJ whole genome shotgun (WGS) entry which is preliminary data.</text>
</comment>
<name>A0ABX2XQ61_9GAMM</name>
<feature type="region of interest" description="Disordered" evidence="1">
    <location>
        <begin position="297"/>
        <end position="321"/>
    </location>
</feature>
<organism evidence="2 3">
    <name type="scientific">Legionella jamestowniensis</name>
    <dbReference type="NCBI Taxonomy" id="455"/>
    <lineage>
        <taxon>Bacteria</taxon>
        <taxon>Pseudomonadati</taxon>
        <taxon>Pseudomonadota</taxon>
        <taxon>Gammaproteobacteria</taxon>
        <taxon>Legionellales</taxon>
        <taxon>Legionellaceae</taxon>
        <taxon>Legionella</taxon>
    </lineage>
</organism>
<dbReference type="RefSeq" id="WP_065621372.1">
    <property type="nucleotide sequence ID" value="NZ_LYOZ01000053.1"/>
</dbReference>
<evidence type="ECO:0000313" key="2">
    <source>
        <dbReference type="EMBL" id="OCH96737.1"/>
    </source>
</evidence>
<reference evidence="2 3" key="1">
    <citation type="submission" date="2016-05" db="EMBL/GenBank/DDBJ databases">
        <authorList>
            <person name="Prochazka B."/>
            <person name="Indra A."/>
            <person name="Hasenberger P."/>
            <person name="Blaschitz M."/>
            <person name="Wagner L."/>
            <person name="Wewalka G."/>
            <person name="Sorschag S."/>
            <person name="Schmid D."/>
            <person name="Ruppitsch W."/>
        </authorList>
    </citation>
    <scope>NUCLEOTIDE SEQUENCE [LARGE SCALE GENOMIC DNA]</scope>
    <source>
        <strain evidence="2 3">974010_12</strain>
    </source>
</reference>
<evidence type="ECO:0008006" key="4">
    <source>
        <dbReference type="Google" id="ProtNLM"/>
    </source>
</evidence>
<sequence length="509" mass="57726">MSKLLKSHEKIYNNYQEFTQTNNPKFLLNSIEEFEKISAEEDIAKLLNRSTVSNLNEYSKILTLIAQSYIDYAFAQREQLAFKDAQNYLSKADECYDLIIKTVAKIPPSNLGELSDSNTEAIFYSHKIDFLKAQMKLFFIKKAMQGNYSAEKINAALKSTVRACDTFEGILRRQYRNRSYEIFGVNDALYGSIEQERNEATALLSEIRATKKTPENKSHSSPKSKSSQRKKRRLEESEEKPDTRAQESTETLISTNAPQPVIIAPPIVLTEDIVPAPMDESGLELLSTTALSFFSSMKGNETSEKSQPPRPPSRNLNTFWTPSANPISDSKRCLELINAWHSYFSSSNSHGAQQRTSALVLEKFGQTLLLAALELQQKSTIFGEKKINPALRLAIPIFFKCAQLTVNRNPYDNLRGLSMKYADLLASFVPASLVEVIEPYEYLERIHKTLSREPSLIHTLNASVEDLVQSVFNALAENCSYQDYQTVNESCCNTFKEATLQLERDRQFN</sequence>
<accession>A0ABX2XQ61</accession>